<organism evidence="2 3">
    <name type="scientific">Myxococcus llanfairpwllgwyngyllgogerychwyrndrobwllllantysiliogogogochensis</name>
    <dbReference type="NCBI Taxonomy" id="2590453"/>
    <lineage>
        <taxon>Bacteria</taxon>
        <taxon>Pseudomonadati</taxon>
        <taxon>Myxococcota</taxon>
        <taxon>Myxococcia</taxon>
        <taxon>Myxococcales</taxon>
        <taxon>Cystobacterineae</taxon>
        <taxon>Myxococcaceae</taxon>
        <taxon>Myxococcus</taxon>
    </lineage>
</organism>
<dbReference type="RefSeq" id="WP_141646342.1">
    <property type="nucleotide sequence ID" value="NZ_VIFM01000164.1"/>
</dbReference>
<sequence>MHRLRAVLAALTLGAPFAASAADITRIASSFEDDDPFDLFIDVGFERTQTRAKIVREQLAPAGTPPNEDGSPATRGDAAELWYKGVDARLNLRLAVGLYRDLELSFTLPLVFQQNERWDFTSQSSQESSTITNNCINADGSTIAGCLSDPQTNGVPLFGVPQESFRGGLGNLHFGLAYAFFNQAKDETKPTWIVGIDYEAPTAKVRDPSVDTTNSDERGNIGDRVHKYQLYTAFSRRMGVAEPYFKASYTIPVRGPLFYSNCDQRTSNPTNLGAPGNCGEGPWNRKETGIKSPEMLGMVAGVELVPFDRPQKHQKFTLDLRAIGNYVGAGRYNNELSAALRKLLTSEEYFQVGGMLGATASASDTFKIRASGTFLYNTDHTLTNEEMGQDLNGDGQVDTAVGSPELNPTFDWRYDLVSRRFRAIGSTTFRFDLSASFNF</sequence>
<comment type="caution">
    <text evidence="2">The sequence shown here is derived from an EMBL/GenBank/DDBJ whole genome shotgun (WGS) entry which is preliminary data.</text>
</comment>
<feature type="chain" id="PRO_5022103700" evidence="1">
    <location>
        <begin position="22"/>
        <end position="439"/>
    </location>
</feature>
<reference evidence="2 3" key="1">
    <citation type="submission" date="2019-06" db="EMBL/GenBank/DDBJ databases">
        <authorList>
            <person name="Livingstone P."/>
            <person name="Whitworth D."/>
        </authorList>
    </citation>
    <scope>NUCLEOTIDE SEQUENCE [LARGE SCALE GENOMIC DNA]</scope>
    <source>
        <strain evidence="2 3">AM401</strain>
    </source>
</reference>
<name>A0A540WSF9_9BACT</name>
<dbReference type="AlphaFoldDB" id="A0A540WSF9"/>
<gene>
    <name evidence="2" type="ORF">FJV41_31760</name>
</gene>
<dbReference type="Proteomes" id="UP000315369">
    <property type="component" value="Unassembled WGS sequence"/>
</dbReference>
<protein>
    <submittedName>
        <fullName evidence="2">Uncharacterized protein</fullName>
    </submittedName>
</protein>
<accession>A0A540WSF9</accession>
<dbReference type="OrthoDB" id="5482830at2"/>
<keyword evidence="3" id="KW-1185">Reference proteome</keyword>
<dbReference type="EMBL" id="VIFM01000164">
    <property type="protein sequence ID" value="TQF11923.1"/>
    <property type="molecule type" value="Genomic_DNA"/>
</dbReference>
<evidence type="ECO:0000256" key="1">
    <source>
        <dbReference type="SAM" id="SignalP"/>
    </source>
</evidence>
<evidence type="ECO:0000313" key="3">
    <source>
        <dbReference type="Proteomes" id="UP000315369"/>
    </source>
</evidence>
<keyword evidence="1" id="KW-0732">Signal</keyword>
<proteinExistence type="predicted"/>
<feature type="signal peptide" evidence="1">
    <location>
        <begin position="1"/>
        <end position="21"/>
    </location>
</feature>
<evidence type="ECO:0000313" key="2">
    <source>
        <dbReference type="EMBL" id="TQF11923.1"/>
    </source>
</evidence>